<evidence type="ECO:0000259" key="1">
    <source>
        <dbReference type="PROSITE" id="PS51186"/>
    </source>
</evidence>
<dbReference type="PANTHER" id="PTHR43792">
    <property type="entry name" value="GNAT FAMILY, PUTATIVE (AFU_ORTHOLOGUE AFUA_3G00765)-RELATED-RELATED"/>
    <property type="match status" value="1"/>
</dbReference>
<accession>A0ABU8I8P3</accession>
<dbReference type="EMBL" id="JAYLLN010000034">
    <property type="protein sequence ID" value="MEI5985805.1"/>
    <property type="molecule type" value="Genomic_DNA"/>
</dbReference>
<evidence type="ECO:0000313" key="3">
    <source>
        <dbReference type="Proteomes" id="UP001363035"/>
    </source>
</evidence>
<protein>
    <submittedName>
        <fullName evidence="2">GNAT family protein</fullName>
        <ecNumber evidence="2">2.-.-.-</ecNumber>
    </submittedName>
</protein>
<organism evidence="2 3">
    <name type="scientific">Sphingobacterium tenebrionis</name>
    <dbReference type="NCBI Taxonomy" id="3111775"/>
    <lineage>
        <taxon>Bacteria</taxon>
        <taxon>Pseudomonadati</taxon>
        <taxon>Bacteroidota</taxon>
        <taxon>Sphingobacteriia</taxon>
        <taxon>Sphingobacteriales</taxon>
        <taxon>Sphingobacteriaceae</taxon>
        <taxon>Sphingobacterium</taxon>
    </lineage>
</organism>
<evidence type="ECO:0000313" key="2">
    <source>
        <dbReference type="EMBL" id="MEI5985805.1"/>
    </source>
</evidence>
<dbReference type="InterPro" id="IPR000182">
    <property type="entry name" value="GNAT_dom"/>
</dbReference>
<gene>
    <name evidence="2" type="ORF">VJ786_12935</name>
</gene>
<comment type="caution">
    <text evidence="2">The sequence shown here is derived from an EMBL/GenBank/DDBJ whole genome shotgun (WGS) entry which is preliminary data.</text>
</comment>
<dbReference type="Pfam" id="PF13302">
    <property type="entry name" value="Acetyltransf_3"/>
    <property type="match status" value="1"/>
</dbReference>
<keyword evidence="2" id="KW-0808">Transferase</keyword>
<name>A0ABU8I8P3_9SPHI</name>
<dbReference type="GO" id="GO:0016740">
    <property type="term" value="F:transferase activity"/>
    <property type="evidence" value="ECO:0007669"/>
    <property type="project" value="UniProtKB-KW"/>
</dbReference>
<reference evidence="2 3" key="1">
    <citation type="submission" date="2024-01" db="EMBL/GenBank/DDBJ databases">
        <title>Sphingobacterium tenebrionis sp. nov., a novel endophyte isolated from tenebrio molitor intestines.</title>
        <authorList>
            <person name="Zhang C."/>
        </authorList>
    </citation>
    <scope>NUCLEOTIDE SEQUENCE [LARGE SCALE GENOMIC DNA]</scope>
    <source>
        <strain evidence="2 3">PU5-4</strain>
    </source>
</reference>
<dbReference type="InterPro" id="IPR051531">
    <property type="entry name" value="N-acetyltransferase"/>
</dbReference>
<dbReference type="PROSITE" id="PS51186">
    <property type="entry name" value="GNAT"/>
    <property type="match status" value="1"/>
</dbReference>
<dbReference type="Gene3D" id="3.40.630.30">
    <property type="match status" value="1"/>
</dbReference>
<dbReference type="RefSeq" id="WP_336557832.1">
    <property type="nucleotide sequence ID" value="NZ_JAYLLN010000034.1"/>
</dbReference>
<dbReference type="InterPro" id="IPR016181">
    <property type="entry name" value="Acyl_CoA_acyltransferase"/>
</dbReference>
<dbReference type="Proteomes" id="UP001363035">
    <property type="component" value="Unassembled WGS sequence"/>
</dbReference>
<dbReference type="SUPFAM" id="SSF55729">
    <property type="entry name" value="Acyl-CoA N-acyltransferases (Nat)"/>
    <property type="match status" value="1"/>
</dbReference>
<keyword evidence="3" id="KW-1185">Reference proteome</keyword>
<feature type="domain" description="N-acetyltransferase" evidence="1">
    <location>
        <begin position="17"/>
        <end position="164"/>
    </location>
</feature>
<sequence length="164" mass="18592">MLKLPSREFPIIPGKRITLREIQHTDLLDILDISYYDGQKASTVEQAAAMQNLIQQNCLEGSSVHWGIALNDSNKLADTCGYYRGFEKEAGELGCILLPQFYGKGFMTEAMNLAIEYGKNTLRLKRIWAETSNSNQAAINLLNRLGFKKTADLEEDEVIYDYVY</sequence>
<dbReference type="EC" id="2.-.-.-" evidence="2"/>
<dbReference type="PANTHER" id="PTHR43792:SF9">
    <property type="entry name" value="RIBOSOMAL-PROTEIN-ALANINE ACETYLTRANSFERASE"/>
    <property type="match status" value="1"/>
</dbReference>
<proteinExistence type="predicted"/>